<feature type="transmembrane region" description="Helical" evidence="8">
    <location>
        <begin position="230"/>
        <end position="248"/>
    </location>
</feature>
<dbReference type="CDD" id="cd14014">
    <property type="entry name" value="STKc_PknB_like"/>
    <property type="match status" value="1"/>
</dbReference>
<feature type="transmembrane region" description="Helical" evidence="8">
    <location>
        <begin position="129"/>
        <end position="145"/>
    </location>
</feature>
<dbReference type="KEGG" id="plon:Pla110_23480"/>
<feature type="transmembrane region" description="Helical" evidence="8">
    <location>
        <begin position="65"/>
        <end position="84"/>
    </location>
</feature>
<dbReference type="Pfam" id="PF00069">
    <property type="entry name" value="Pkinase"/>
    <property type="match status" value="1"/>
</dbReference>
<dbReference type="GO" id="GO:0005524">
    <property type="term" value="F:ATP binding"/>
    <property type="evidence" value="ECO:0007669"/>
    <property type="project" value="UniProtKB-UniRule"/>
</dbReference>
<dbReference type="OrthoDB" id="6111975at2"/>
<dbReference type="AlphaFoldDB" id="A0A518CN16"/>
<evidence type="ECO:0000256" key="4">
    <source>
        <dbReference type="ARBA" id="ARBA00022741"/>
    </source>
</evidence>
<dbReference type="InterPro" id="IPR000719">
    <property type="entry name" value="Prot_kinase_dom"/>
</dbReference>
<feature type="domain" description="Protein kinase" evidence="9">
    <location>
        <begin position="264"/>
        <end position="535"/>
    </location>
</feature>
<protein>
    <recommendedName>
        <fullName evidence="1">non-specific serine/threonine protein kinase</fullName>
        <ecNumber evidence="1">2.7.11.1</ecNumber>
    </recommendedName>
</protein>
<evidence type="ECO:0000256" key="8">
    <source>
        <dbReference type="SAM" id="Phobius"/>
    </source>
</evidence>
<dbReference type="Gene3D" id="1.10.510.10">
    <property type="entry name" value="Transferase(Phosphotransferase) domain 1"/>
    <property type="match status" value="1"/>
</dbReference>
<dbReference type="InterPro" id="IPR011009">
    <property type="entry name" value="Kinase-like_dom_sf"/>
</dbReference>
<organism evidence="10 11">
    <name type="scientific">Polystyrenella longa</name>
    <dbReference type="NCBI Taxonomy" id="2528007"/>
    <lineage>
        <taxon>Bacteria</taxon>
        <taxon>Pseudomonadati</taxon>
        <taxon>Planctomycetota</taxon>
        <taxon>Planctomycetia</taxon>
        <taxon>Planctomycetales</taxon>
        <taxon>Planctomycetaceae</taxon>
        <taxon>Polystyrenella</taxon>
    </lineage>
</organism>
<gene>
    <name evidence="10" type="primary">pknB_6</name>
    <name evidence="10" type="ORF">Pla110_23480</name>
</gene>
<keyword evidence="4 7" id="KW-0547">Nucleotide-binding</keyword>
<evidence type="ECO:0000256" key="6">
    <source>
        <dbReference type="ARBA" id="ARBA00022840"/>
    </source>
</evidence>
<proteinExistence type="predicted"/>
<keyword evidence="8" id="KW-0472">Membrane</keyword>
<dbReference type="PROSITE" id="PS00107">
    <property type="entry name" value="PROTEIN_KINASE_ATP"/>
    <property type="match status" value="1"/>
</dbReference>
<evidence type="ECO:0000256" key="2">
    <source>
        <dbReference type="ARBA" id="ARBA00022527"/>
    </source>
</evidence>
<dbReference type="EC" id="2.7.11.1" evidence="1"/>
<evidence type="ECO:0000256" key="3">
    <source>
        <dbReference type="ARBA" id="ARBA00022679"/>
    </source>
</evidence>
<feature type="transmembrane region" description="Helical" evidence="8">
    <location>
        <begin position="165"/>
        <end position="182"/>
    </location>
</feature>
<evidence type="ECO:0000313" key="11">
    <source>
        <dbReference type="Proteomes" id="UP000317178"/>
    </source>
</evidence>
<keyword evidence="5 10" id="KW-0418">Kinase</keyword>
<dbReference type="PROSITE" id="PS00108">
    <property type="entry name" value="PROTEIN_KINASE_ST"/>
    <property type="match status" value="1"/>
</dbReference>
<evidence type="ECO:0000313" key="10">
    <source>
        <dbReference type="EMBL" id="QDU80617.1"/>
    </source>
</evidence>
<feature type="binding site" evidence="7">
    <location>
        <position position="293"/>
    </location>
    <ligand>
        <name>ATP</name>
        <dbReference type="ChEBI" id="CHEBI:30616"/>
    </ligand>
</feature>
<keyword evidence="2" id="KW-0723">Serine/threonine-protein kinase</keyword>
<dbReference type="SUPFAM" id="SSF56112">
    <property type="entry name" value="Protein kinase-like (PK-like)"/>
    <property type="match status" value="1"/>
</dbReference>
<sequence>MPQNDFDDNNPTVILTDQDDVIDLETETLLAERTRQEPRPVKMVQGPGLSFGSATTSLLQWRLQAVVILALVLNVCFLGLSLFFNAEFITGGHDTYHIYVVIRLIGLAGFLAVLLIYRDYSQKQLRWMEGLLFGFIVLMWIYQRYASIVSALDLSSEAELLTNRFSGLMSLVFIILSFGVFIPHRWQETAKVVATMALSPFIVTLLVHLFHPHLMDEITELTSHSHHSVMASNLLVGCILAVYSAGILNKMRAQMHEAEEYGQYRLIQKIGAGGMGEVHLVEHSLLKRPCALKLIKDSEGPVNIALARFEREVRTTASLTHPNTIEIYDYGHTEEGVFYYVMEFLPGMSLRNLVRDYGPLKPARALHLLDQTCDALVEAHDAGLVHRDLKPDNLFVSERGGVCDFIKVLDFGLVKSTKPGSAQLTSDEVVSGTPQFMAPEQVMGEHDLDARCDIYALGCIAYYTLTGKAPFNDGSAMAVMIAHTNQTVIPPSEIEKSIPSDIEEVILKCLEKKREDRYQSVYDLRQALRRCHDYGDWNAILAAEWWEEKESETDETTMASAALE</sequence>
<dbReference type="FunFam" id="1.10.510.10:FF:000021">
    <property type="entry name" value="Serine/threonine protein kinase"/>
    <property type="match status" value="1"/>
</dbReference>
<keyword evidence="11" id="KW-1185">Reference proteome</keyword>
<keyword evidence="3 10" id="KW-0808">Transferase</keyword>
<evidence type="ECO:0000256" key="5">
    <source>
        <dbReference type="ARBA" id="ARBA00022777"/>
    </source>
</evidence>
<keyword evidence="8" id="KW-1133">Transmembrane helix</keyword>
<dbReference type="GO" id="GO:0004674">
    <property type="term" value="F:protein serine/threonine kinase activity"/>
    <property type="evidence" value="ECO:0007669"/>
    <property type="project" value="UniProtKB-KW"/>
</dbReference>
<accession>A0A518CN16</accession>
<dbReference type="EMBL" id="CP036281">
    <property type="protein sequence ID" value="QDU80617.1"/>
    <property type="molecule type" value="Genomic_DNA"/>
</dbReference>
<dbReference type="RefSeq" id="WP_144995877.1">
    <property type="nucleotide sequence ID" value="NZ_CP036281.1"/>
</dbReference>
<keyword evidence="6 7" id="KW-0067">ATP-binding</keyword>
<dbReference type="SMART" id="SM00220">
    <property type="entry name" value="S_TKc"/>
    <property type="match status" value="1"/>
</dbReference>
<keyword evidence="8" id="KW-0812">Transmembrane</keyword>
<dbReference type="InterPro" id="IPR008271">
    <property type="entry name" value="Ser/Thr_kinase_AS"/>
</dbReference>
<dbReference type="InterPro" id="IPR017441">
    <property type="entry name" value="Protein_kinase_ATP_BS"/>
</dbReference>
<dbReference type="PROSITE" id="PS50011">
    <property type="entry name" value="PROTEIN_KINASE_DOM"/>
    <property type="match status" value="1"/>
</dbReference>
<dbReference type="PANTHER" id="PTHR43289:SF6">
    <property type="entry name" value="SERINE_THREONINE-PROTEIN KINASE NEKL-3"/>
    <property type="match status" value="1"/>
</dbReference>
<evidence type="ECO:0000256" key="7">
    <source>
        <dbReference type="PROSITE-ProRule" id="PRU10141"/>
    </source>
</evidence>
<name>A0A518CN16_9PLAN</name>
<feature type="transmembrane region" description="Helical" evidence="8">
    <location>
        <begin position="96"/>
        <end position="117"/>
    </location>
</feature>
<evidence type="ECO:0000259" key="9">
    <source>
        <dbReference type="PROSITE" id="PS50011"/>
    </source>
</evidence>
<dbReference type="Gene3D" id="3.30.200.20">
    <property type="entry name" value="Phosphorylase Kinase, domain 1"/>
    <property type="match status" value="1"/>
</dbReference>
<dbReference type="PANTHER" id="PTHR43289">
    <property type="entry name" value="MITOGEN-ACTIVATED PROTEIN KINASE KINASE KINASE 20-RELATED"/>
    <property type="match status" value="1"/>
</dbReference>
<evidence type="ECO:0000256" key="1">
    <source>
        <dbReference type="ARBA" id="ARBA00012513"/>
    </source>
</evidence>
<reference evidence="10 11" key="1">
    <citation type="submission" date="2019-02" db="EMBL/GenBank/DDBJ databases">
        <title>Deep-cultivation of Planctomycetes and their phenomic and genomic characterization uncovers novel biology.</title>
        <authorList>
            <person name="Wiegand S."/>
            <person name="Jogler M."/>
            <person name="Boedeker C."/>
            <person name="Pinto D."/>
            <person name="Vollmers J."/>
            <person name="Rivas-Marin E."/>
            <person name="Kohn T."/>
            <person name="Peeters S.H."/>
            <person name="Heuer A."/>
            <person name="Rast P."/>
            <person name="Oberbeckmann S."/>
            <person name="Bunk B."/>
            <person name="Jeske O."/>
            <person name="Meyerdierks A."/>
            <person name="Storesund J.E."/>
            <person name="Kallscheuer N."/>
            <person name="Luecker S."/>
            <person name="Lage O.M."/>
            <person name="Pohl T."/>
            <person name="Merkel B.J."/>
            <person name="Hornburger P."/>
            <person name="Mueller R.-W."/>
            <person name="Bruemmer F."/>
            <person name="Labrenz M."/>
            <person name="Spormann A.M."/>
            <person name="Op den Camp H."/>
            <person name="Overmann J."/>
            <person name="Amann R."/>
            <person name="Jetten M.S.M."/>
            <person name="Mascher T."/>
            <person name="Medema M.H."/>
            <person name="Devos D.P."/>
            <person name="Kaster A.-K."/>
            <person name="Ovreas L."/>
            <person name="Rohde M."/>
            <person name="Galperin M.Y."/>
            <person name="Jogler C."/>
        </authorList>
    </citation>
    <scope>NUCLEOTIDE SEQUENCE [LARGE SCALE GENOMIC DNA]</scope>
    <source>
        <strain evidence="10 11">Pla110</strain>
    </source>
</reference>
<dbReference type="Proteomes" id="UP000317178">
    <property type="component" value="Chromosome"/>
</dbReference>
<feature type="transmembrane region" description="Helical" evidence="8">
    <location>
        <begin position="189"/>
        <end position="210"/>
    </location>
</feature>